<evidence type="ECO:0000256" key="1">
    <source>
        <dbReference type="ARBA" id="ARBA00022723"/>
    </source>
</evidence>
<evidence type="ECO:0000256" key="3">
    <source>
        <dbReference type="ARBA" id="ARBA00022833"/>
    </source>
</evidence>
<gene>
    <name evidence="8" type="ORF">JXQ802_LOCUS22824</name>
    <name evidence="7" type="ORF">PYM288_LOCUS10280</name>
</gene>
<name>A0A814ANQ9_9BILA</name>
<dbReference type="Gene3D" id="3.30.40.10">
    <property type="entry name" value="Zinc/RING finger domain, C3HC4 (zinc finger)"/>
    <property type="match status" value="1"/>
</dbReference>
<dbReference type="InterPro" id="IPR017907">
    <property type="entry name" value="Znf_RING_CS"/>
</dbReference>
<dbReference type="Proteomes" id="UP000663854">
    <property type="component" value="Unassembled WGS sequence"/>
</dbReference>
<dbReference type="GO" id="GO:0008270">
    <property type="term" value="F:zinc ion binding"/>
    <property type="evidence" value="ECO:0007669"/>
    <property type="project" value="UniProtKB-KW"/>
</dbReference>
<dbReference type="Pfam" id="PF13445">
    <property type="entry name" value="zf-RING_UBOX"/>
    <property type="match status" value="1"/>
</dbReference>
<evidence type="ECO:0000313" key="7">
    <source>
        <dbReference type="EMBL" id="CAF0916112.1"/>
    </source>
</evidence>
<dbReference type="InterPro" id="IPR001841">
    <property type="entry name" value="Znf_RING"/>
</dbReference>
<keyword evidence="2 4" id="KW-0863">Zinc-finger</keyword>
<dbReference type="PROSITE" id="PS00518">
    <property type="entry name" value="ZF_RING_1"/>
    <property type="match status" value="1"/>
</dbReference>
<reference evidence="7" key="1">
    <citation type="submission" date="2021-02" db="EMBL/GenBank/DDBJ databases">
        <authorList>
            <person name="Nowell W R."/>
        </authorList>
    </citation>
    <scope>NUCLEOTIDE SEQUENCE</scope>
</reference>
<dbReference type="PROSITE" id="PS50089">
    <property type="entry name" value="ZF_RING_2"/>
    <property type="match status" value="1"/>
</dbReference>
<dbReference type="AlphaFoldDB" id="A0A814ANQ9"/>
<evidence type="ECO:0000313" key="10">
    <source>
        <dbReference type="Proteomes" id="UP000663870"/>
    </source>
</evidence>
<keyword evidence="3" id="KW-0862">Zinc</keyword>
<dbReference type="InterPro" id="IPR027370">
    <property type="entry name" value="Znf-RING_euk"/>
</dbReference>
<dbReference type="SUPFAM" id="SSF57850">
    <property type="entry name" value="RING/U-box"/>
    <property type="match status" value="1"/>
</dbReference>
<feature type="region of interest" description="Disordered" evidence="5">
    <location>
        <begin position="237"/>
        <end position="290"/>
    </location>
</feature>
<sequence length="583" mass="67723">MMLLWLTTAYRQSKKKSLKSKPIKWYRRYSHNDTLHSPSHCRSNSANSVDVFNLIVPSNSDSTLSQLKCPACSLPMTRPTVLPCQHTFCFQCIKNNQEIRSSSLPTPSNSCLLSNINQKTIIQCQKCSRKHHIKSLSDLEENQSIQLLINTLLCEQCHQLYQSKQLDACSDCYGVFCINCYKEHTQNHRNDLITNKDMYRIVSTDETINISMTLNSNDNEQTSDSQIFHARSFDKEKKLATESTKPTVVKENTEDESTDSSENNNSKKKSNNIFRTIMSPRHRRSTSLSNKVSIIKTSSSSNNKQIFSTKFFPRKKLNINTNIEDKSKTESIQAITPITPVSRFIDLSDQYTYTVQHIKQCKQRQIELDRTVKKLIEVLTIKTNENINQILQYWIHFKQILLDRFQSNTNRCLIFDYLFKTCFSNSDSQKQIDLYIEKNDEIKVALEVLSTTLTIVIDKQSLLAINQLFDREQQATIHTLKHQLESLLSSYSDTLSLINECINVYECRFTTWKDPHPTDLNSITDGWRQIIKEDYPSLIEKISNDFITIIPQLEKTLLQMLYEMRRRLLSFDNQTTSKRTNIS</sequence>
<dbReference type="Proteomes" id="UP000663870">
    <property type="component" value="Unassembled WGS sequence"/>
</dbReference>
<dbReference type="EMBL" id="CAJNOL010000702">
    <property type="protein sequence ID" value="CAF1171551.1"/>
    <property type="molecule type" value="Genomic_DNA"/>
</dbReference>
<feature type="domain" description="RING-type" evidence="6">
    <location>
        <begin position="69"/>
        <end position="111"/>
    </location>
</feature>
<evidence type="ECO:0000259" key="6">
    <source>
        <dbReference type="PROSITE" id="PS50089"/>
    </source>
</evidence>
<evidence type="ECO:0000313" key="8">
    <source>
        <dbReference type="EMBL" id="CAF1171551.1"/>
    </source>
</evidence>
<dbReference type="SMART" id="SM00184">
    <property type="entry name" value="RING"/>
    <property type="match status" value="1"/>
</dbReference>
<protein>
    <recommendedName>
        <fullName evidence="6">RING-type domain-containing protein</fullName>
    </recommendedName>
</protein>
<evidence type="ECO:0000256" key="5">
    <source>
        <dbReference type="SAM" id="MobiDB-lite"/>
    </source>
</evidence>
<keyword evidence="1" id="KW-0479">Metal-binding</keyword>
<dbReference type="EMBL" id="CAJNOH010000159">
    <property type="protein sequence ID" value="CAF0916112.1"/>
    <property type="molecule type" value="Genomic_DNA"/>
</dbReference>
<evidence type="ECO:0000256" key="4">
    <source>
        <dbReference type="PROSITE-ProRule" id="PRU00175"/>
    </source>
</evidence>
<evidence type="ECO:0000313" key="9">
    <source>
        <dbReference type="Proteomes" id="UP000663854"/>
    </source>
</evidence>
<proteinExistence type="predicted"/>
<evidence type="ECO:0000256" key="2">
    <source>
        <dbReference type="ARBA" id="ARBA00022771"/>
    </source>
</evidence>
<comment type="caution">
    <text evidence="7">The sequence shown here is derived from an EMBL/GenBank/DDBJ whole genome shotgun (WGS) entry which is preliminary data.</text>
</comment>
<accession>A0A814ANQ9</accession>
<organism evidence="7 9">
    <name type="scientific">Rotaria sordida</name>
    <dbReference type="NCBI Taxonomy" id="392033"/>
    <lineage>
        <taxon>Eukaryota</taxon>
        <taxon>Metazoa</taxon>
        <taxon>Spiralia</taxon>
        <taxon>Gnathifera</taxon>
        <taxon>Rotifera</taxon>
        <taxon>Eurotatoria</taxon>
        <taxon>Bdelloidea</taxon>
        <taxon>Philodinida</taxon>
        <taxon>Philodinidae</taxon>
        <taxon>Rotaria</taxon>
    </lineage>
</organism>
<keyword evidence="10" id="KW-1185">Reference proteome</keyword>
<dbReference type="InterPro" id="IPR013083">
    <property type="entry name" value="Znf_RING/FYVE/PHD"/>
</dbReference>